<dbReference type="InterPro" id="IPR000504">
    <property type="entry name" value="RRM_dom"/>
</dbReference>
<name>A0A9K3MWX9_HELAN</name>
<feature type="compositionally biased region" description="Basic and acidic residues" evidence="5">
    <location>
        <begin position="1"/>
        <end position="16"/>
    </location>
</feature>
<evidence type="ECO:0000256" key="2">
    <source>
        <dbReference type="ARBA" id="ARBA00022728"/>
    </source>
</evidence>
<protein>
    <submittedName>
        <fullName evidence="7">RNA recognition motif domain, nucleotide-binding alpha-beta plait domain superfamily</fullName>
    </submittedName>
</protein>
<dbReference type="Gene3D" id="3.30.70.330">
    <property type="match status" value="1"/>
</dbReference>
<dbReference type="GO" id="GO:0005681">
    <property type="term" value="C:spliceosomal complex"/>
    <property type="evidence" value="ECO:0007669"/>
    <property type="project" value="UniProtKB-KW"/>
</dbReference>
<feature type="compositionally biased region" description="Basic residues" evidence="5">
    <location>
        <begin position="377"/>
        <end position="387"/>
    </location>
</feature>
<dbReference type="GO" id="GO:0008380">
    <property type="term" value="P:RNA splicing"/>
    <property type="evidence" value="ECO:0007669"/>
    <property type="project" value="UniProtKB-KW"/>
</dbReference>
<dbReference type="EMBL" id="MNCJ02000327">
    <property type="protein sequence ID" value="KAF5778790.1"/>
    <property type="molecule type" value="Genomic_DNA"/>
</dbReference>
<evidence type="ECO:0000256" key="5">
    <source>
        <dbReference type="SAM" id="MobiDB-lite"/>
    </source>
</evidence>
<dbReference type="PROSITE" id="PS50102">
    <property type="entry name" value="RRM"/>
    <property type="match status" value="1"/>
</dbReference>
<dbReference type="Proteomes" id="UP000215914">
    <property type="component" value="Unassembled WGS sequence"/>
</dbReference>
<dbReference type="InterPro" id="IPR050907">
    <property type="entry name" value="SRSF"/>
</dbReference>
<dbReference type="Gramene" id="mRNA:HanXRQr2_Chr12g0551711">
    <property type="protein sequence ID" value="mRNA:HanXRQr2_Chr12g0551711"/>
    <property type="gene ID" value="HanXRQr2_Chr12g0551711"/>
</dbReference>
<feature type="region of interest" description="Disordered" evidence="5">
    <location>
        <begin position="326"/>
        <end position="413"/>
    </location>
</feature>
<feature type="compositionally biased region" description="Basic and acidic residues" evidence="5">
    <location>
        <begin position="326"/>
        <end position="338"/>
    </location>
</feature>
<dbReference type="Pfam" id="PF00076">
    <property type="entry name" value="RRM_1"/>
    <property type="match status" value="1"/>
</dbReference>
<keyword evidence="4" id="KW-0694">RNA-binding</keyword>
<gene>
    <name evidence="7" type="ORF">HanXRQr2_Chr12g0551711</name>
</gene>
<proteinExistence type="predicted"/>
<accession>A0A9K3MWX9</accession>
<evidence type="ECO:0000313" key="8">
    <source>
        <dbReference type="Proteomes" id="UP000215914"/>
    </source>
</evidence>
<evidence type="ECO:0000313" key="7">
    <source>
        <dbReference type="EMBL" id="KAF5778790.1"/>
    </source>
</evidence>
<reference evidence="7" key="2">
    <citation type="submission" date="2020-06" db="EMBL/GenBank/DDBJ databases">
        <title>Helianthus annuus Genome sequencing and assembly Release 2.</title>
        <authorList>
            <person name="Gouzy J."/>
            <person name="Langlade N."/>
            <person name="Munos S."/>
        </authorList>
    </citation>
    <scope>NUCLEOTIDE SEQUENCE</scope>
    <source>
        <tissue evidence="7">Leaves</tissue>
    </source>
</reference>
<dbReference type="CDD" id="cd00590">
    <property type="entry name" value="RRM_SF"/>
    <property type="match status" value="1"/>
</dbReference>
<evidence type="ECO:0000259" key="6">
    <source>
        <dbReference type="PROSITE" id="PS50102"/>
    </source>
</evidence>
<comment type="caution">
    <text evidence="7">The sequence shown here is derived from an EMBL/GenBank/DDBJ whole genome shotgun (WGS) entry which is preliminary data.</text>
</comment>
<evidence type="ECO:0000256" key="3">
    <source>
        <dbReference type="ARBA" id="ARBA00023187"/>
    </source>
</evidence>
<feature type="region of interest" description="Disordered" evidence="5">
    <location>
        <begin position="1"/>
        <end position="28"/>
    </location>
</feature>
<dbReference type="GO" id="GO:0003723">
    <property type="term" value="F:RNA binding"/>
    <property type="evidence" value="ECO:0007669"/>
    <property type="project" value="UniProtKB-UniRule"/>
</dbReference>
<dbReference type="AlphaFoldDB" id="A0A9K3MWX9"/>
<keyword evidence="8" id="KW-1185">Reference proteome</keyword>
<reference evidence="7" key="1">
    <citation type="journal article" date="2017" name="Nature">
        <title>The sunflower genome provides insights into oil metabolism, flowering and Asterid evolution.</title>
        <authorList>
            <person name="Badouin H."/>
            <person name="Gouzy J."/>
            <person name="Grassa C.J."/>
            <person name="Murat F."/>
            <person name="Staton S.E."/>
            <person name="Cottret L."/>
            <person name="Lelandais-Briere C."/>
            <person name="Owens G.L."/>
            <person name="Carrere S."/>
            <person name="Mayjonade B."/>
            <person name="Legrand L."/>
            <person name="Gill N."/>
            <person name="Kane N.C."/>
            <person name="Bowers J.E."/>
            <person name="Hubner S."/>
            <person name="Bellec A."/>
            <person name="Berard A."/>
            <person name="Berges H."/>
            <person name="Blanchet N."/>
            <person name="Boniface M.C."/>
            <person name="Brunel D."/>
            <person name="Catrice O."/>
            <person name="Chaidir N."/>
            <person name="Claudel C."/>
            <person name="Donnadieu C."/>
            <person name="Faraut T."/>
            <person name="Fievet G."/>
            <person name="Helmstetter N."/>
            <person name="King M."/>
            <person name="Knapp S.J."/>
            <person name="Lai Z."/>
            <person name="Le Paslier M.C."/>
            <person name="Lippi Y."/>
            <person name="Lorenzon L."/>
            <person name="Mandel J.R."/>
            <person name="Marage G."/>
            <person name="Marchand G."/>
            <person name="Marquand E."/>
            <person name="Bret-Mestries E."/>
            <person name="Morien E."/>
            <person name="Nambeesan S."/>
            <person name="Nguyen T."/>
            <person name="Pegot-Espagnet P."/>
            <person name="Pouilly N."/>
            <person name="Raftis F."/>
            <person name="Sallet E."/>
            <person name="Schiex T."/>
            <person name="Thomas J."/>
            <person name="Vandecasteele C."/>
            <person name="Vares D."/>
            <person name="Vear F."/>
            <person name="Vautrin S."/>
            <person name="Crespi M."/>
            <person name="Mangin B."/>
            <person name="Burke J.M."/>
            <person name="Salse J."/>
            <person name="Munos S."/>
            <person name="Vincourt P."/>
            <person name="Rieseberg L.H."/>
            <person name="Langlade N.B."/>
        </authorList>
    </citation>
    <scope>NUCLEOTIDE SEQUENCE</scope>
    <source>
        <tissue evidence="7">Leaves</tissue>
    </source>
</reference>
<dbReference type="GO" id="GO:0006397">
    <property type="term" value="P:mRNA processing"/>
    <property type="evidence" value="ECO:0007669"/>
    <property type="project" value="UniProtKB-KW"/>
</dbReference>
<evidence type="ECO:0000256" key="1">
    <source>
        <dbReference type="ARBA" id="ARBA00022664"/>
    </source>
</evidence>
<feature type="compositionally biased region" description="Basic and acidic residues" evidence="5">
    <location>
        <begin position="400"/>
        <end position="413"/>
    </location>
</feature>
<dbReference type="SUPFAM" id="SSF54928">
    <property type="entry name" value="RNA-binding domain, RBD"/>
    <property type="match status" value="1"/>
</dbReference>
<dbReference type="SMART" id="SM00360">
    <property type="entry name" value="RRM"/>
    <property type="match status" value="1"/>
</dbReference>
<feature type="domain" description="RRM" evidence="6">
    <location>
        <begin position="33"/>
        <end position="110"/>
    </location>
</feature>
<keyword evidence="3" id="KW-0508">mRNA splicing</keyword>
<sequence>MVGRDKMEEEWKDVSSKRNSKRGSKEQRKDNITKYYMTNLPFGCTPWEVAEFLGYYGEVSGTYVARKNDKEGKRFGFISFKNVKDAKELENRMNGVKMGKFILKVNIAKFAVENVGLFEEGASSKIKIGVGPSGKSNRIPEFPQQNGVGGNNLGLKKDGRSFAELFKGKGRERWSALVGRIVDINILNKLDRVLWDGGQTLAFERVAWFNVFGVPLHLADNSVFNEIASQFGNVVKLAQLSIDDDDLSSACVGVLVGDGKEIKENINLKWKNKSYQVWISEVCDVWIPECMGVVGLKNVDRTEESPPQSPELDPVEGVIPTGNEEARAEEEMGTHEVLHGNTGCNPGNQSNIVGPEDYNQDERESGGFVCSSVDSGKRRKRRPKLRSPGRDRPNNLNKSPVEEERPNKRPRES</sequence>
<evidence type="ECO:0000256" key="4">
    <source>
        <dbReference type="PROSITE-ProRule" id="PRU00176"/>
    </source>
</evidence>
<dbReference type="InterPro" id="IPR035979">
    <property type="entry name" value="RBD_domain_sf"/>
</dbReference>
<dbReference type="PANTHER" id="PTHR23147">
    <property type="entry name" value="SERINE/ARGININE RICH SPLICING FACTOR"/>
    <property type="match status" value="1"/>
</dbReference>
<keyword evidence="2" id="KW-0747">Spliceosome</keyword>
<organism evidence="7 8">
    <name type="scientific">Helianthus annuus</name>
    <name type="common">Common sunflower</name>
    <dbReference type="NCBI Taxonomy" id="4232"/>
    <lineage>
        <taxon>Eukaryota</taxon>
        <taxon>Viridiplantae</taxon>
        <taxon>Streptophyta</taxon>
        <taxon>Embryophyta</taxon>
        <taxon>Tracheophyta</taxon>
        <taxon>Spermatophyta</taxon>
        <taxon>Magnoliopsida</taxon>
        <taxon>eudicotyledons</taxon>
        <taxon>Gunneridae</taxon>
        <taxon>Pentapetalae</taxon>
        <taxon>asterids</taxon>
        <taxon>campanulids</taxon>
        <taxon>Asterales</taxon>
        <taxon>Asteraceae</taxon>
        <taxon>Asteroideae</taxon>
        <taxon>Heliantheae alliance</taxon>
        <taxon>Heliantheae</taxon>
        <taxon>Helianthus</taxon>
    </lineage>
</organism>
<feature type="compositionally biased region" description="Polar residues" evidence="5">
    <location>
        <begin position="342"/>
        <end position="352"/>
    </location>
</feature>
<dbReference type="InterPro" id="IPR012677">
    <property type="entry name" value="Nucleotide-bd_a/b_plait_sf"/>
</dbReference>
<keyword evidence="1" id="KW-0507">mRNA processing</keyword>